<comment type="caution">
    <text evidence="1">The sequence shown here is derived from an EMBL/GenBank/DDBJ whole genome shotgun (WGS) entry which is preliminary data.</text>
</comment>
<sequence>MPNALGTTIRRRVCNQPRFSASLVPSAKARRFVVRCVAAEPLALTGLRLTRDIALTAGTYQEQTEKIISGLAILAPPESTPCAWAMAPPYLGTGCRSLSSSLWVILT</sequence>
<gene>
    <name evidence="1" type="ORF">EVAR_103478_1</name>
</gene>
<reference evidence="1 2" key="1">
    <citation type="journal article" date="2019" name="Commun. Biol.">
        <title>The bagworm genome reveals a unique fibroin gene that provides high tensile strength.</title>
        <authorList>
            <person name="Kono N."/>
            <person name="Nakamura H."/>
            <person name="Ohtoshi R."/>
            <person name="Tomita M."/>
            <person name="Numata K."/>
            <person name="Arakawa K."/>
        </authorList>
    </citation>
    <scope>NUCLEOTIDE SEQUENCE [LARGE SCALE GENOMIC DNA]</scope>
</reference>
<organism evidence="1 2">
    <name type="scientific">Eumeta variegata</name>
    <name type="common">Bagworm moth</name>
    <name type="synonym">Eumeta japonica</name>
    <dbReference type="NCBI Taxonomy" id="151549"/>
    <lineage>
        <taxon>Eukaryota</taxon>
        <taxon>Metazoa</taxon>
        <taxon>Ecdysozoa</taxon>
        <taxon>Arthropoda</taxon>
        <taxon>Hexapoda</taxon>
        <taxon>Insecta</taxon>
        <taxon>Pterygota</taxon>
        <taxon>Neoptera</taxon>
        <taxon>Endopterygota</taxon>
        <taxon>Lepidoptera</taxon>
        <taxon>Glossata</taxon>
        <taxon>Ditrysia</taxon>
        <taxon>Tineoidea</taxon>
        <taxon>Psychidae</taxon>
        <taxon>Oiketicinae</taxon>
        <taxon>Eumeta</taxon>
    </lineage>
</organism>
<evidence type="ECO:0000313" key="1">
    <source>
        <dbReference type="EMBL" id="GBP79896.1"/>
    </source>
</evidence>
<accession>A0A4C1YUE7</accession>
<dbReference type="EMBL" id="BGZK01001436">
    <property type="protein sequence ID" value="GBP79896.1"/>
    <property type="molecule type" value="Genomic_DNA"/>
</dbReference>
<name>A0A4C1YUE7_EUMVA</name>
<protein>
    <submittedName>
        <fullName evidence="1">Uncharacterized protein</fullName>
    </submittedName>
</protein>
<proteinExistence type="predicted"/>
<dbReference type="Proteomes" id="UP000299102">
    <property type="component" value="Unassembled WGS sequence"/>
</dbReference>
<keyword evidence="2" id="KW-1185">Reference proteome</keyword>
<dbReference type="AlphaFoldDB" id="A0A4C1YUE7"/>
<evidence type="ECO:0000313" key="2">
    <source>
        <dbReference type="Proteomes" id="UP000299102"/>
    </source>
</evidence>